<feature type="compositionally biased region" description="Basic and acidic residues" evidence="8">
    <location>
        <begin position="141"/>
        <end position="153"/>
    </location>
</feature>
<dbReference type="InParanoid" id="A0A7M7PPY8"/>
<dbReference type="InterPro" id="IPR019787">
    <property type="entry name" value="Znf_PHD-finger"/>
</dbReference>
<dbReference type="InterPro" id="IPR003653">
    <property type="entry name" value="Peptidase_C48_C"/>
</dbReference>
<comment type="similarity">
    <text evidence="1">Belongs to the peptidase C48 family.</text>
</comment>
<dbReference type="EnsemblMetazoa" id="XM_030999161">
    <property type="protein sequence ID" value="XP_030855021"/>
    <property type="gene ID" value="LOC105444050"/>
</dbReference>
<evidence type="ECO:0000259" key="9">
    <source>
        <dbReference type="PROSITE" id="PS50600"/>
    </source>
</evidence>
<keyword evidence="12" id="KW-1185">Reference proteome</keyword>
<dbReference type="Proteomes" id="UP000007110">
    <property type="component" value="Unassembled WGS sequence"/>
</dbReference>
<dbReference type="PANTHER" id="PTHR47456:SF1">
    <property type="entry name" value="PHD-TYPE DOMAIN-CONTAINING PROTEIN"/>
    <property type="match status" value="1"/>
</dbReference>
<feature type="compositionally biased region" description="Basic residues" evidence="8">
    <location>
        <begin position="884"/>
        <end position="899"/>
    </location>
</feature>
<dbReference type="InterPro" id="IPR018289">
    <property type="entry name" value="MULE_transposase_dom"/>
</dbReference>
<dbReference type="SUPFAM" id="SSF54001">
    <property type="entry name" value="Cysteine proteinases"/>
    <property type="match status" value="1"/>
</dbReference>
<dbReference type="PROSITE" id="PS50600">
    <property type="entry name" value="ULP_PROTEASE"/>
    <property type="match status" value="1"/>
</dbReference>
<feature type="domain" description="Ubiquitin-like protease family profile" evidence="9">
    <location>
        <begin position="1130"/>
        <end position="1291"/>
    </location>
</feature>
<keyword evidence="2" id="KW-0645">Protease</keyword>
<accession>A0A7M7PPY8</accession>
<keyword evidence="6" id="KW-0862">Zinc</keyword>
<feature type="compositionally biased region" description="Polar residues" evidence="8">
    <location>
        <begin position="911"/>
        <end position="921"/>
    </location>
</feature>
<dbReference type="Gene3D" id="3.30.40.10">
    <property type="entry name" value="Zinc/RING finger domain, C3HC4 (zinc finger)"/>
    <property type="match status" value="1"/>
</dbReference>
<evidence type="ECO:0000256" key="3">
    <source>
        <dbReference type="ARBA" id="ARBA00022723"/>
    </source>
</evidence>
<dbReference type="PANTHER" id="PTHR47456">
    <property type="entry name" value="PHD-TYPE DOMAIN-CONTAINING PROTEIN"/>
    <property type="match status" value="1"/>
</dbReference>
<keyword evidence="5" id="KW-0378">Hydrolase</keyword>
<dbReference type="PROSITE" id="PS50966">
    <property type="entry name" value="ZF_SWIM"/>
    <property type="match status" value="1"/>
</dbReference>
<feature type="compositionally biased region" description="Low complexity" evidence="8">
    <location>
        <begin position="900"/>
        <end position="909"/>
    </location>
</feature>
<feature type="region of interest" description="Disordered" evidence="8">
    <location>
        <begin position="855"/>
        <end position="1080"/>
    </location>
</feature>
<dbReference type="GO" id="GO:0003700">
    <property type="term" value="F:DNA-binding transcription factor activity"/>
    <property type="evidence" value="ECO:0007669"/>
    <property type="project" value="InterPro"/>
</dbReference>
<reference evidence="11" key="2">
    <citation type="submission" date="2021-01" db="UniProtKB">
        <authorList>
            <consortium name="EnsemblMetazoa"/>
        </authorList>
    </citation>
    <scope>IDENTIFICATION</scope>
</reference>
<evidence type="ECO:0000256" key="4">
    <source>
        <dbReference type="ARBA" id="ARBA00022771"/>
    </source>
</evidence>
<sequence length="1387" mass="157084">MEPKPWESVWTAVSSSQDGHRGYVTSVEEANRVQDLFEIETAIKYNIESKKKASFDLTLPNSSLNRLKPNDIELEPPVQGGSEAEERQQAPELSSSSGLPQRIRFEDIGDLVPSDGVPFVSSYKRTNSCMFGRNKHATQKRRTEREKENELKKDHPLPLKRRYRMLQPSRKKGCPAAIEMKEVIRFPDFKIAPDATTWKRKSVSAKIRDALSKGEELQTEKRIYIKLPSSEDHQCHDVGKMTGFLKPIDKRLSQRLTELVGHGVSSVQEMKRHLRIHVETVLYPDLEIRPQGTDTAFYPTDEVLASRIYAAKMHLRIPRKRTSQYGIFCKMDVPNLKEEVEKWKKQSPNDKFCLSLGSGNVDSTGDTYVISGVEEEVIPSSSGTREFFFCHQTAFQRHLLHRYGNDMTFLDATYRTTKYALPLFFLAVRTNVGYSVVAEFIVEAETRAAITRGLQTIKQWMEEEHLPWEPACFMTDFCEREISAIEEVFPECRSYICDFHREQAWLRWVSKADNGVLSSKDTVLALLRHCAQTNSPHEFELAVNQLQHSTVWRNNERLQRWITRTWLPHCKRWAWAFRVEEGLTAHTNNGVECQNRVFKYKFLADRTSLPLSGMISALLTEYLPDRRRKYIIANSKANSACGRSYSREVPEYLHDRPPGFVMHCLKRLESAHGLRKRDIERTAEQSFVVKSETMMGRRRYAVTLTDNSLCCQCMDWLRSRRPCKHMFAIMLHVEGMSLPSNYLGLPFNTLDSEVESFLESTQDVSVEAEQEEIADLEDGLEECAINIQKGSILKRTAVSCREKLMLLRDMSYLCTSEPLLLAMEQQLDATIHYIRENLFSEGGLIVDERRCQTKKRHRSVSTVSMQLPIRKRKKKVDAPLSKSGIRRSRVKRKKTRKAASSKQTAAKDSGGTCNAPESIQTHAADPTGQEPPIKASDEPPIKASDETPIKASDEPPIKASDEPPIKASDETPIKASDEPPIKAKASDEPPIKASDEPPIKASDEPPIKAKASDEPLCDAADPTGQEPPIKASDEPLCGANSSHDAHKPKPAASSKQTAAKDSGGTCNAPESIQTRNKGRLRQATLKECSRKKFAGGRKHTTSIIIPELEGLKIQPLPSLNDDNRYSVCGETLEIRDFKSLQFPNWINDKILNSFMALLSKEINVNRSGHIFPIPSYAAVHWQRAMYQTWLFKKVNMQKYKWIFLPFNVNKSHWVLLAADVQRGEVSVLDSLPTNPNTSINCIKKFKAYMACRSEKIEDLAGTSWKVGKLQSARQEDGHSCGAFVMLNALAITRGIDPRSVGKYAKDMRVYVQNKLTTNAVPPPDQRKTCDMVECLMALSKKPPTSTRPKWVQCDVCGRWLHLYCVSISEAPGEGIDYVCPVCCAQYA</sequence>
<evidence type="ECO:0000256" key="2">
    <source>
        <dbReference type="ARBA" id="ARBA00022670"/>
    </source>
</evidence>
<dbReference type="GO" id="GO:0008234">
    <property type="term" value="F:cysteine-type peptidase activity"/>
    <property type="evidence" value="ECO:0007669"/>
    <property type="project" value="InterPro"/>
</dbReference>
<feature type="compositionally biased region" description="Polar residues" evidence="8">
    <location>
        <begin position="1053"/>
        <end position="1075"/>
    </location>
</feature>
<feature type="domain" description="SWIM-type" evidence="10">
    <location>
        <begin position="700"/>
        <end position="734"/>
    </location>
</feature>
<evidence type="ECO:0000256" key="5">
    <source>
        <dbReference type="ARBA" id="ARBA00022801"/>
    </source>
</evidence>
<evidence type="ECO:0000256" key="1">
    <source>
        <dbReference type="ARBA" id="ARBA00005234"/>
    </source>
</evidence>
<name>A0A7M7PPY8_STRPU</name>
<dbReference type="GO" id="GO:0008270">
    <property type="term" value="F:zinc ion binding"/>
    <property type="evidence" value="ECO:0007669"/>
    <property type="project" value="UniProtKB-KW"/>
</dbReference>
<proteinExistence type="inferred from homology"/>
<organism evidence="11 12">
    <name type="scientific">Strongylocentrotus purpuratus</name>
    <name type="common">Purple sea urchin</name>
    <dbReference type="NCBI Taxonomy" id="7668"/>
    <lineage>
        <taxon>Eukaryota</taxon>
        <taxon>Metazoa</taxon>
        <taxon>Echinodermata</taxon>
        <taxon>Eleutherozoa</taxon>
        <taxon>Echinozoa</taxon>
        <taxon>Echinoidea</taxon>
        <taxon>Euechinoidea</taxon>
        <taxon>Echinacea</taxon>
        <taxon>Camarodonta</taxon>
        <taxon>Echinidea</taxon>
        <taxon>Strongylocentrotidae</taxon>
        <taxon>Strongylocentrotus</taxon>
    </lineage>
</organism>
<dbReference type="Pfam" id="PF10551">
    <property type="entry name" value="MULE"/>
    <property type="match status" value="1"/>
</dbReference>
<feature type="region of interest" description="Disordered" evidence="8">
    <location>
        <begin position="60"/>
        <end position="99"/>
    </location>
</feature>
<dbReference type="GeneID" id="105444050"/>
<dbReference type="SUPFAM" id="SSF57903">
    <property type="entry name" value="FYVE/PHD zinc finger"/>
    <property type="match status" value="1"/>
</dbReference>
<evidence type="ECO:0000313" key="12">
    <source>
        <dbReference type="Proteomes" id="UP000007110"/>
    </source>
</evidence>
<dbReference type="InterPro" id="IPR013083">
    <property type="entry name" value="Znf_RING/FYVE/PHD"/>
</dbReference>
<dbReference type="InterPro" id="IPR011011">
    <property type="entry name" value="Znf_FYVE_PHD"/>
</dbReference>
<dbReference type="GO" id="GO:0006508">
    <property type="term" value="P:proteolysis"/>
    <property type="evidence" value="ECO:0007669"/>
    <property type="project" value="UniProtKB-KW"/>
</dbReference>
<reference evidence="12" key="1">
    <citation type="submission" date="2015-02" db="EMBL/GenBank/DDBJ databases">
        <title>Genome sequencing for Strongylocentrotus purpuratus.</title>
        <authorList>
            <person name="Murali S."/>
            <person name="Liu Y."/>
            <person name="Vee V."/>
            <person name="English A."/>
            <person name="Wang M."/>
            <person name="Skinner E."/>
            <person name="Han Y."/>
            <person name="Muzny D.M."/>
            <person name="Worley K.C."/>
            <person name="Gibbs R.A."/>
        </authorList>
    </citation>
    <scope>NUCLEOTIDE SEQUENCE</scope>
</reference>
<dbReference type="Pfam" id="PF15299">
    <property type="entry name" value="ALS2CR8"/>
    <property type="match status" value="1"/>
</dbReference>
<evidence type="ECO:0000259" key="10">
    <source>
        <dbReference type="PROSITE" id="PS50966"/>
    </source>
</evidence>
<dbReference type="InterPro" id="IPR007527">
    <property type="entry name" value="Znf_SWIM"/>
</dbReference>
<dbReference type="KEGG" id="spu:105444050"/>
<dbReference type="RefSeq" id="XP_030855021.1">
    <property type="nucleotide sequence ID" value="XM_030999161.1"/>
</dbReference>
<keyword evidence="3" id="KW-0479">Metal-binding</keyword>
<dbReference type="Pfam" id="PF02902">
    <property type="entry name" value="Peptidase_C48"/>
    <property type="match status" value="1"/>
</dbReference>
<feature type="region of interest" description="Disordered" evidence="8">
    <location>
        <begin position="1"/>
        <end position="20"/>
    </location>
</feature>
<dbReference type="Gene3D" id="3.40.395.10">
    <property type="entry name" value="Adenoviral Proteinase, Chain A"/>
    <property type="match status" value="1"/>
</dbReference>
<evidence type="ECO:0000256" key="8">
    <source>
        <dbReference type="SAM" id="MobiDB-lite"/>
    </source>
</evidence>
<feature type="compositionally biased region" description="Basic and acidic residues" evidence="8">
    <location>
        <begin position="935"/>
        <end position="1013"/>
    </location>
</feature>
<evidence type="ECO:0000256" key="7">
    <source>
        <dbReference type="PROSITE-ProRule" id="PRU00325"/>
    </source>
</evidence>
<dbReference type="Pfam" id="PF00628">
    <property type="entry name" value="PHD"/>
    <property type="match status" value="1"/>
</dbReference>
<evidence type="ECO:0000313" key="11">
    <source>
        <dbReference type="EnsemblMetazoa" id="XP_030855021"/>
    </source>
</evidence>
<keyword evidence="4 7" id="KW-0863">Zinc-finger</keyword>
<dbReference type="InterPro" id="IPR029309">
    <property type="entry name" value="CaRF"/>
</dbReference>
<evidence type="ECO:0000256" key="6">
    <source>
        <dbReference type="ARBA" id="ARBA00022833"/>
    </source>
</evidence>
<dbReference type="OrthoDB" id="5984937at2759"/>
<dbReference type="InterPro" id="IPR038765">
    <property type="entry name" value="Papain-like_cys_pep_sf"/>
</dbReference>
<protein>
    <submittedName>
        <fullName evidence="11">Uncharacterized protein</fullName>
    </submittedName>
</protein>
<feature type="region of interest" description="Disordered" evidence="8">
    <location>
        <begin position="134"/>
        <end position="153"/>
    </location>
</feature>